<organism evidence="1 2">
    <name type="scientific">Entamoeba invadens IP1</name>
    <dbReference type="NCBI Taxonomy" id="370355"/>
    <lineage>
        <taxon>Eukaryota</taxon>
        <taxon>Amoebozoa</taxon>
        <taxon>Evosea</taxon>
        <taxon>Archamoebae</taxon>
        <taxon>Mastigamoebida</taxon>
        <taxon>Entamoebidae</taxon>
        <taxon>Entamoeba</taxon>
    </lineage>
</organism>
<proteinExistence type="predicted"/>
<sequence length="217" mass="25188">METARRTPEPQNDYILSPCQSPLIRTSSANSITNKLKFKEKQMYSMNVQVDVQAVFIALLSQVATLSIGRPHRQSYKTKQFLKIKDITFNRFDTINILQVIQQRSKEQELLISTTDNTSLKTAKRRTQVTKRRETIRLLQDLLSEFGYFVEIEKENVDGFEGEITIYKDGLLFLKTEQVREMGKNINIYLTELLNCSKSIVVNKETFSFDKCLPNFV</sequence>
<protein>
    <submittedName>
        <fullName evidence="1">Uncharacterized protein</fullName>
    </submittedName>
</protein>
<dbReference type="KEGG" id="eiv:EIN_372840"/>
<accession>A0A0A1TU19</accession>
<name>A0A0A1TU19_ENTIV</name>
<keyword evidence="2" id="KW-1185">Reference proteome</keyword>
<dbReference type="Proteomes" id="UP000014680">
    <property type="component" value="Unassembled WGS sequence"/>
</dbReference>
<dbReference type="AlphaFoldDB" id="A0A0A1TU19"/>
<dbReference type="VEuPathDB" id="AmoebaDB:EIN_372840"/>
<gene>
    <name evidence="1" type="ORF">EIN_372840</name>
</gene>
<evidence type="ECO:0000313" key="2">
    <source>
        <dbReference type="Proteomes" id="UP000014680"/>
    </source>
</evidence>
<reference evidence="1 2" key="1">
    <citation type="submission" date="2012-10" db="EMBL/GenBank/DDBJ databases">
        <authorList>
            <person name="Zafar N."/>
            <person name="Inman J."/>
            <person name="Hall N."/>
            <person name="Lorenzi H."/>
            <person name="Caler E."/>
        </authorList>
    </citation>
    <scope>NUCLEOTIDE SEQUENCE [LARGE SCALE GENOMIC DNA]</scope>
    <source>
        <strain evidence="1 2">IP1</strain>
    </source>
</reference>
<dbReference type="EMBL" id="KB207268">
    <property type="protein sequence ID" value="ELP83379.1"/>
    <property type="molecule type" value="Genomic_DNA"/>
</dbReference>
<evidence type="ECO:0000313" key="1">
    <source>
        <dbReference type="EMBL" id="ELP83379.1"/>
    </source>
</evidence>
<dbReference type="GeneID" id="14882458"/>
<dbReference type="RefSeq" id="XP_004182725.1">
    <property type="nucleotide sequence ID" value="XM_004182677.1"/>
</dbReference>